<keyword evidence="1" id="KW-0863">Zinc-finger</keyword>
<evidence type="ECO:0000259" key="3">
    <source>
        <dbReference type="PROSITE" id="PS50158"/>
    </source>
</evidence>
<dbReference type="Proteomes" id="UP001258017">
    <property type="component" value="Unassembled WGS sequence"/>
</dbReference>
<dbReference type="EMBL" id="JAIFRP010001438">
    <property type="protein sequence ID" value="KAK2577767.1"/>
    <property type="molecule type" value="Genomic_DNA"/>
</dbReference>
<evidence type="ECO:0000313" key="4">
    <source>
        <dbReference type="EMBL" id="KAK2577767.1"/>
    </source>
</evidence>
<feature type="region of interest" description="Disordered" evidence="2">
    <location>
        <begin position="27"/>
        <end position="101"/>
    </location>
</feature>
<dbReference type="InterPro" id="IPR036875">
    <property type="entry name" value="Znf_CCHC_sf"/>
</dbReference>
<feature type="compositionally biased region" description="Basic and acidic residues" evidence="2">
    <location>
        <begin position="71"/>
        <end position="99"/>
    </location>
</feature>
<dbReference type="SUPFAM" id="SSF57756">
    <property type="entry name" value="Retrovirus zinc finger-like domains"/>
    <property type="match status" value="1"/>
</dbReference>
<comment type="caution">
    <text evidence="4">The sequence shown here is derived from an EMBL/GenBank/DDBJ whole genome shotgun (WGS) entry which is preliminary data.</text>
</comment>
<accession>A0AAD9RDJ3</accession>
<name>A0AAD9RDJ3_9HYME</name>
<gene>
    <name evidence="4" type="ORF">KPH14_000936</name>
</gene>
<keyword evidence="1" id="KW-0479">Metal-binding</keyword>
<keyword evidence="5" id="KW-1185">Reference proteome</keyword>
<dbReference type="GO" id="GO:0003676">
    <property type="term" value="F:nucleic acid binding"/>
    <property type="evidence" value="ECO:0007669"/>
    <property type="project" value="InterPro"/>
</dbReference>
<organism evidence="4 5">
    <name type="scientific">Odynerus spinipes</name>
    <dbReference type="NCBI Taxonomy" id="1348599"/>
    <lineage>
        <taxon>Eukaryota</taxon>
        <taxon>Metazoa</taxon>
        <taxon>Ecdysozoa</taxon>
        <taxon>Arthropoda</taxon>
        <taxon>Hexapoda</taxon>
        <taxon>Insecta</taxon>
        <taxon>Pterygota</taxon>
        <taxon>Neoptera</taxon>
        <taxon>Endopterygota</taxon>
        <taxon>Hymenoptera</taxon>
        <taxon>Apocrita</taxon>
        <taxon>Aculeata</taxon>
        <taxon>Vespoidea</taxon>
        <taxon>Vespidae</taxon>
        <taxon>Eumeninae</taxon>
        <taxon>Odynerus</taxon>
    </lineage>
</organism>
<keyword evidence="1" id="KW-0862">Zinc</keyword>
<evidence type="ECO:0000313" key="5">
    <source>
        <dbReference type="Proteomes" id="UP001258017"/>
    </source>
</evidence>
<dbReference type="GO" id="GO:0008270">
    <property type="term" value="F:zinc ion binding"/>
    <property type="evidence" value="ECO:0007669"/>
    <property type="project" value="UniProtKB-KW"/>
</dbReference>
<protein>
    <recommendedName>
        <fullName evidence="3">CCHC-type domain-containing protein</fullName>
    </recommendedName>
</protein>
<reference evidence="4" key="1">
    <citation type="submission" date="2021-08" db="EMBL/GenBank/DDBJ databases">
        <authorList>
            <person name="Misof B."/>
            <person name="Oliver O."/>
            <person name="Podsiadlowski L."/>
            <person name="Donath A."/>
            <person name="Peters R."/>
            <person name="Mayer C."/>
            <person name="Rust J."/>
            <person name="Gunkel S."/>
            <person name="Lesny P."/>
            <person name="Martin S."/>
            <person name="Oeyen J.P."/>
            <person name="Petersen M."/>
            <person name="Panagiotis P."/>
            <person name="Wilbrandt J."/>
            <person name="Tanja T."/>
        </authorList>
    </citation>
    <scope>NUCLEOTIDE SEQUENCE</scope>
    <source>
        <strain evidence="4">GBR_01_08_01A</strain>
        <tissue evidence="4">Thorax + abdomen</tissue>
    </source>
</reference>
<dbReference type="PROSITE" id="PS50158">
    <property type="entry name" value="ZF_CCHC"/>
    <property type="match status" value="1"/>
</dbReference>
<evidence type="ECO:0000256" key="2">
    <source>
        <dbReference type="SAM" id="MobiDB-lite"/>
    </source>
</evidence>
<dbReference type="InterPro" id="IPR001878">
    <property type="entry name" value="Znf_CCHC"/>
</dbReference>
<evidence type="ECO:0000256" key="1">
    <source>
        <dbReference type="PROSITE-ProRule" id="PRU00047"/>
    </source>
</evidence>
<proteinExistence type="predicted"/>
<feature type="compositionally biased region" description="Basic and acidic residues" evidence="2">
    <location>
        <begin position="39"/>
        <end position="59"/>
    </location>
</feature>
<reference evidence="4" key="2">
    <citation type="journal article" date="2023" name="Commun. Biol.">
        <title>Intrasexual cuticular hydrocarbon dimorphism in a wasp sheds light on hydrocarbon biosynthesis genes in Hymenoptera.</title>
        <authorList>
            <person name="Moris V.C."/>
            <person name="Podsiadlowski L."/>
            <person name="Martin S."/>
            <person name="Oeyen J.P."/>
            <person name="Donath A."/>
            <person name="Petersen M."/>
            <person name="Wilbrandt J."/>
            <person name="Misof B."/>
            <person name="Liedtke D."/>
            <person name="Thamm M."/>
            <person name="Scheiner R."/>
            <person name="Schmitt T."/>
            <person name="Niehuis O."/>
        </authorList>
    </citation>
    <scope>NUCLEOTIDE SEQUENCE</scope>
    <source>
        <strain evidence="4">GBR_01_08_01A</strain>
    </source>
</reference>
<feature type="domain" description="CCHC-type" evidence="3">
    <location>
        <begin position="99"/>
        <end position="115"/>
    </location>
</feature>
<dbReference type="AlphaFoldDB" id="A0AAD9RDJ3"/>
<sequence>MGKRYRPPPSSAGVTRATLVDRFRQVPVRKPARISTAHAGEEVAVREERKKETPRKDPAPRPVKSKGVNSKPEEKPAEKKSGTGAEKKEGGKPTDEEFRCWNCGELGHRHSRCESKK</sequence>